<evidence type="ECO:0000313" key="2">
    <source>
        <dbReference type="EMBL" id="AKV02315.1"/>
    </source>
</evidence>
<protein>
    <recommendedName>
        <fullName evidence="1">AbiJ-NTD3 domain-containing protein</fullName>
    </recommendedName>
</protein>
<reference evidence="2 3" key="1">
    <citation type="submission" date="2015-08" db="EMBL/GenBank/DDBJ databases">
        <authorList>
            <person name="Babu N.S."/>
            <person name="Beckwith C.J."/>
            <person name="Beseler K.G."/>
            <person name="Brison A."/>
            <person name="Carone J.V."/>
            <person name="Caskin T.P."/>
            <person name="Diamond M."/>
            <person name="Durham M.E."/>
            <person name="Foxe J.M."/>
            <person name="Go M."/>
            <person name="Henderson B.A."/>
            <person name="Jones I.B."/>
            <person name="McGettigan J.A."/>
            <person name="Micheletti S.J."/>
            <person name="Nasrallah M.E."/>
            <person name="Ortiz D."/>
            <person name="Piller C.R."/>
            <person name="Privatt S.R."/>
            <person name="Schneider S.L."/>
            <person name="Sharp S."/>
            <person name="Smith T.C."/>
            <person name="Stanton J.D."/>
            <person name="Ullery H.E."/>
            <person name="Wilson R.J."/>
            <person name="Serrano M.G."/>
            <person name="Buck G."/>
            <person name="Lee V."/>
            <person name="Wang Y."/>
            <person name="Carvalho R."/>
            <person name="Voegtly L."/>
            <person name="Shi R."/>
            <person name="Duckworth R."/>
            <person name="Johnson A."/>
            <person name="Loviza R."/>
            <person name="Walstead R."/>
            <person name="Shah Z."/>
            <person name="Kiflezghi M."/>
            <person name="Wade K."/>
            <person name="Ball S.L."/>
            <person name="Bradley K.W."/>
            <person name="Asai D.J."/>
            <person name="Bowman C.A."/>
            <person name="Russell D.A."/>
            <person name="Pope W.H."/>
            <person name="Jacobs-Sera D."/>
            <person name="Hendrix R.W."/>
            <person name="Hatfull G.F."/>
        </authorList>
    </citation>
    <scope>NUCLEOTIDE SEQUENCE [LARGE SCALE GENOMIC DNA]</scope>
    <source>
        <strain evidence="2 3">DSM 27648</strain>
    </source>
</reference>
<evidence type="ECO:0000259" key="1">
    <source>
        <dbReference type="Pfam" id="PF18860"/>
    </source>
</evidence>
<dbReference type="PATRIC" id="fig|1391654.3.peg.9102"/>
<dbReference type="Proteomes" id="UP000064967">
    <property type="component" value="Chromosome"/>
</dbReference>
<name>A0A0K1QA85_9BACT</name>
<dbReference type="Pfam" id="PF18860">
    <property type="entry name" value="AbiJ_NTD3"/>
    <property type="match status" value="1"/>
</dbReference>
<dbReference type="InterPro" id="IPR041427">
    <property type="entry name" value="AbiJ-NTD3"/>
</dbReference>
<organism evidence="2 3">
    <name type="scientific">Labilithrix luteola</name>
    <dbReference type="NCBI Taxonomy" id="1391654"/>
    <lineage>
        <taxon>Bacteria</taxon>
        <taxon>Pseudomonadati</taxon>
        <taxon>Myxococcota</taxon>
        <taxon>Polyangia</taxon>
        <taxon>Polyangiales</taxon>
        <taxon>Labilitrichaceae</taxon>
        <taxon>Labilithrix</taxon>
    </lineage>
</organism>
<keyword evidence="3" id="KW-1185">Reference proteome</keyword>
<dbReference type="KEGG" id="llu:AKJ09_08978"/>
<sequence length="462" mass="52198">MDLQRLRSLLRDGIGDLKDLTTTPNLNEITDALGLPGPVEASSKRLRLHGAVDVAPEATLPDVARRFLEQYPPVVKLRDEVQEIIWSDPLTPRINKRVRRELATVIDKLGLFDNAKGLDRLLDSLFNIGPTLDEAFLGQPSLADHIARNVYNNPGQWSAEQLFEEVGALDCSDARFCRLLEGLASADVRPDVSDQRRIAQGLSEVLRTANGSLREVREKDGYPEFSVALIGAKPLPKPKNLIFASRSRPDLRFSSAVDNDVEVVSNVDDVLICDKEVDHRGIRWRDLQEWWAQREGLVETPDAAKETLYKRLLEILPSNSPPQVFLFKAFFRIFRAAVHDLPALLPEVLLHWDPKTARERGKDALTRQRMDFLMLLPHNVRVVLEVDGKQHYSEEDKPSPRLYATMVSADRDLRLGGYEVYRFGGYELDGSPQAIAMLTEFFGRLFRRHAVTLPQASQRAGD</sequence>
<proteinExistence type="predicted"/>
<dbReference type="EMBL" id="CP012333">
    <property type="protein sequence ID" value="AKV02315.1"/>
    <property type="molecule type" value="Genomic_DNA"/>
</dbReference>
<dbReference type="RefSeq" id="WP_146653249.1">
    <property type="nucleotide sequence ID" value="NZ_CP012333.1"/>
</dbReference>
<dbReference type="STRING" id="1391654.AKJ09_08978"/>
<feature type="domain" description="AbiJ-NTD3" evidence="1">
    <location>
        <begin position="93"/>
        <end position="258"/>
    </location>
</feature>
<accession>A0A0K1QA85</accession>
<gene>
    <name evidence="2" type="ORF">AKJ09_08978</name>
</gene>
<dbReference type="OrthoDB" id="7061676at2"/>
<dbReference type="AlphaFoldDB" id="A0A0K1QA85"/>
<evidence type="ECO:0000313" key="3">
    <source>
        <dbReference type="Proteomes" id="UP000064967"/>
    </source>
</evidence>